<accession>A0A199UKW7</accession>
<reference evidence="1 2" key="1">
    <citation type="journal article" date="2016" name="DNA Res.">
        <title>The draft genome of MD-2 pineapple using hybrid error correction of long reads.</title>
        <authorList>
            <person name="Redwan R.M."/>
            <person name="Saidin A."/>
            <person name="Kumar S.V."/>
        </authorList>
    </citation>
    <scope>NUCLEOTIDE SEQUENCE [LARGE SCALE GENOMIC DNA]</scope>
    <source>
        <strain evidence="2">cv. MD2</strain>
        <tissue evidence="1">Leaf</tissue>
    </source>
</reference>
<dbReference type="Proteomes" id="UP000092600">
    <property type="component" value="Unassembled WGS sequence"/>
</dbReference>
<dbReference type="EMBL" id="LSRQ01006999">
    <property type="protein sequence ID" value="OAY65379.1"/>
    <property type="molecule type" value="Genomic_DNA"/>
</dbReference>
<dbReference type="InterPro" id="IPR036691">
    <property type="entry name" value="Endo/exonu/phosph_ase_sf"/>
</dbReference>
<dbReference type="PANTHER" id="PTHR33710">
    <property type="entry name" value="BNAC02G09200D PROTEIN"/>
    <property type="match status" value="1"/>
</dbReference>
<dbReference type="SUPFAM" id="SSF56219">
    <property type="entry name" value="DNase I-like"/>
    <property type="match status" value="1"/>
</dbReference>
<organism evidence="1 2">
    <name type="scientific">Ananas comosus</name>
    <name type="common">Pineapple</name>
    <name type="synonym">Ananas ananas</name>
    <dbReference type="NCBI Taxonomy" id="4615"/>
    <lineage>
        <taxon>Eukaryota</taxon>
        <taxon>Viridiplantae</taxon>
        <taxon>Streptophyta</taxon>
        <taxon>Embryophyta</taxon>
        <taxon>Tracheophyta</taxon>
        <taxon>Spermatophyta</taxon>
        <taxon>Magnoliopsida</taxon>
        <taxon>Liliopsida</taxon>
        <taxon>Poales</taxon>
        <taxon>Bromeliaceae</taxon>
        <taxon>Bromelioideae</taxon>
        <taxon>Ananas</taxon>
    </lineage>
</organism>
<sequence>MQKSPTLARLDRFLISTEWDQRFPFSKVAALPRITSDHCPFLLNIGSKTRSKIFKLVEVHCRIRIKKWRSTQFYNILETKKQRMTDIQEIDLLEEQQVLTQVLIEKRVRLKEELGKVLDDEETLWRSRAKQHWLREGRRRHNGIGVVEDNGRRFYSEEEKKQYFWRNFKELFAPTEIMEWWGFDEKWRKWMMAMSVTLRLRFL</sequence>
<evidence type="ECO:0008006" key="3">
    <source>
        <dbReference type="Google" id="ProtNLM"/>
    </source>
</evidence>
<evidence type="ECO:0000313" key="2">
    <source>
        <dbReference type="Proteomes" id="UP000092600"/>
    </source>
</evidence>
<comment type="caution">
    <text evidence="1">The sequence shown here is derived from an EMBL/GenBank/DDBJ whole genome shotgun (WGS) entry which is preliminary data.</text>
</comment>
<dbReference type="AlphaFoldDB" id="A0A199UKW7"/>
<name>A0A199UKW7_ANACO</name>
<evidence type="ECO:0000313" key="1">
    <source>
        <dbReference type="EMBL" id="OAY65379.1"/>
    </source>
</evidence>
<proteinExistence type="predicted"/>
<protein>
    <recommendedName>
        <fullName evidence="3">Endonuclease/exonuclease/phosphatase domain-containing protein</fullName>
    </recommendedName>
</protein>
<dbReference type="PANTHER" id="PTHR33710:SF71">
    <property type="entry name" value="ENDONUCLEASE_EXONUCLEASE_PHOSPHATASE DOMAIN-CONTAINING PROTEIN"/>
    <property type="match status" value="1"/>
</dbReference>
<gene>
    <name evidence="1" type="ORF">ACMD2_05094</name>
</gene>